<dbReference type="Gene3D" id="3.30.70.1820">
    <property type="entry name" value="L1 transposable element, RRM domain"/>
    <property type="match status" value="1"/>
</dbReference>
<evidence type="ECO:0000256" key="1">
    <source>
        <dbReference type="SAM" id="Coils"/>
    </source>
</evidence>
<dbReference type="EMBL" id="KB203854">
    <property type="protein sequence ID" value="ESO82911.1"/>
    <property type="molecule type" value="Genomic_DNA"/>
</dbReference>
<dbReference type="SUPFAM" id="SSF56219">
    <property type="entry name" value="DNase I-like"/>
    <property type="match status" value="1"/>
</dbReference>
<dbReference type="GeneID" id="20236888"/>
<sequence length="1038" mass="120203">MWPGPPKTRQTTLGGEVSMLEVLKEMKDMRSEENQNLDKLNHKIENVEREMSLIMEENVELKNCVKRLESKVEMLDRAARRNNIILYNVVYSSDDTENTVRDIFRSNLNIDEDIDIQHVHRMPSAKTTILVTLGKPTQRIRILQSAKHLKGSYISISEDFTEQTRAVRKKLVPHLKRAKGDGKFSVMKFDKLQIENEIFRLDEAADKLVKVRTLKPRTGTNQKENKPIATRPRPIRNSSKTAFNFETWMCDNDDIVFPGYIQLRKTRQKSKGAFRNSGGILALVSTEISNRITTHQSVSDNILWLILRLENIVLILGVVYFSPPNSSIYSEEPIFSILEDECCQLRSIYPNSHLIIQGDLNARTGNGHSKDIIENDDPKYLPIDDDFEYDVDWDIPRVSQDPIINSRGKQLLDFCKVNGFRICNGRLHSDKDKGKISGLANNGQSVVDYVLCGSETMKLFSNFDILPEIEHTHMPISYQLTLKVDRNINDSEFNANKPKLIWNVNKFEEYVQNWESVRTEIDNIRQYSDVQAAYTEFVNILQTTSKCFNLRLPSANKPKVDWFNSDCQEARSEVRKHLRRFHISNSVADRELYSYSCKYYKSLCKDRSEKAFYAFCSSLEETLRAHDGKRFWRAIKPKTIVNKNSISATDWTHHFIQHFSGVDISPEFKQFHDEIENFVDSIKIDENLETFEDNPLNNEISLGEINNAISEIQNGKAPGYDGVPIELFKNAPQICMDILHFLFNCILKTEKVGAFKEFEKRQRMTTMENRPWTFGGRAKKRSAKLKTPQINTYFKQIQKCQELYSKLKLENTESKLITAPFPKIQTREKTFLSLPAQRKSIGTSFLTQKFEAQSVKTNSSDDIRRQDTDRRRHSRMTPKRLCEYLQSKGFGQPRMLTSSYMKRPNETVIKSNPLPFFKILPKNNSKQSKFKSKTNCLEQNSKATESVRKESLETFTPLRKNKEEESNECGNSLCLIQTPLTRKERFERIEAWLEDVNNTDREIPSRDSDSDNVTIEEIVVLDPMSRQNSTTRINSVPS</sequence>
<dbReference type="CTD" id="20236888"/>
<feature type="compositionally biased region" description="Basic and acidic residues" evidence="2">
    <location>
        <begin position="859"/>
        <end position="870"/>
    </location>
</feature>
<dbReference type="KEGG" id="lgi:LOTGIDRAFT_155952"/>
<protein>
    <recommendedName>
        <fullName evidence="5">Endonuclease/exonuclease/phosphatase domain-containing protein</fullName>
    </recommendedName>
</protein>
<organism evidence="3 4">
    <name type="scientific">Lottia gigantea</name>
    <name type="common">Giant owl limpet</name>
    <dbReference type="NCBI Taxonomy" id="225164"/>
    <lineage>
        <taxon>Eukaryota</taxon>
        <taxon>Metazoa</taxon>
        <taxon>Spiralia</taxon>
        <taxon>Lophotrochozoa</taxon>
        <taxon>Mollusca</taxon>
        <taxon>Gastropoda</taxon>
        <taxon>Patellogastropoda</taxon>
        <taxon>Lottioidea</taxon>
        <taxon>Lottiidae</taxon>
        <taxon>Lottia</taxon>
    </lineage>
</organism>
<accession>V3ZPW6</accession>
<evidence type="ECO:0008006" key="5">
    <source>
        <dbReference type="Google" id="ProtNLM"/>
    </source>
</evidence>
<dbReference type="Gene3D" id="3.60.10.10">
    <property type="entry name" value="Endonuclease/exonuclease/phosphatase"/>
    <property type="match status" value="1"/>
</dbReference>
<dbReference type="AlphaFoldDB" id="V3ZPW6"/>
<dbReference type="PANTHER" id="PTHR11505">
    <property type="entry name" value="L1 TRANSPOSABLE ELEMENT-RELATED"/>
    <property type="match status" value="1"/>
</dbReference>
<gene>
    <name evidence="3" type="ORF">LOTGIDRAFT_155952</name>
</gene>
<dbReference type="HOGENOM" id="CLU_293070_0_0_1"/>
<keyword evidence="4" id="KW-1185">Reference proteome</keyword>
<evidence type="ECO:0000313" key="3">
    <source>
        <dbReference type="EMBL" id="ESO82911.1"/>
    </source>
</evidence>
<feature type="coiled-coil region" evidence="1">
    <location>
        <begin position="23"/>
        <end position="78"/>
    </location>
</feature>
<name>V3ZPW6_LOTGI</name>
<dbReference type="InterPro" id="IPR036691">
    <property type="entry name" value="Endo/exonu/phosph_ase_sf"/>
</dbReference>
<evidence type="ECO:0000256" key="2">
    <source>
        <dbReference type="SAM" id="MobiDB-lite"/>
    </source>
</evidence>
<proteinExistence type="predicted"/>
<dbReference type="OrthoDB" id="6160725at2759"/>
<reference evidence="3 4" key="1">
    <citation type="journal article" date="2013" name="Nature">
        <title>Insights into bilaterian evolution from three spiralian genomes.</title>
        <authorList>
            <person name="Simakov O."/>
            <person name="Marletaz F."/>
            <person name="Cho S.J."/>
            <person name="Edsinger-Gonzales E."/>
            <person name="Havlak P."/>
            <person name="Hellsten U."/>
            <person name="Kuo D.H."/>
            <person name="Larsson T."/>
            <person name="Lv J."/>
            <person name="Arendt D."/>
            <person name="Savage R."/>
            <person name="Osoegawa K."/>
            <person name="de Jong P."/>
            <person name="Grimwood J."/>
            <person name="Chapman J.A."/>
            <person name="Shapiro H."/>
            <person name="Aerts A."/>
            <person name="Otillar R.P."/>
            <person name="Terry A.Y."/>
            <person name="Boore J.L."/>
            <person name="Grigoriev I.V."/>
            <person name="Lindberg D.R."/>
            <person name="Seaver E.C."/>
            <person name="Weisblat D.A."/>
            <person name="Putnam N.H."/>
            <person name="Rokhsar D.S."/>
        </authorList>
    </citation>
    <scope>NUCLEOTIDE SEQUENCE [LARGE SCALE GENOMIC DNA]</scope>
</reference>
<dbReference type="InterPro" id="IPR004244">
    <property type="entry name" value="Transposase_22"/>
</dbReference>
<keyword evidence="1" id="KW-0175">Coiled coil</keyword>
<feature type="region of interest" description="Disordered" evidence="2">
    <location>
        <begin position="856"/>
        <end position="876"/>
    </location>
</feature>
<dbReference type="RefSeq" id="XP_009066699.1">
    <property type="nucleotide sequence ID" value="XM_009068451.1"/>
</dbReference>
<evidence type="ECO:0000313" key="4">
    <source>
        <dbReference type="Proteomes" id="UP000030746"/>
    </source>
</evidence>
<dbReference type="Proteomes" id="UP000030746">
    <property type="component" value="Unassembled WGS sequence"/>
</dbReference>
<dbReference type="STRING" id="225164.V3ZPW6"/>